<dbReference type="Proteomes" id="UP000828922">
    <property type="component" value="Linkage Group LG07"/>
</dbReference>
<gene>
    <name evidence="1" type="ORF">CY35_07G064900</name>
</gene>
<organism evidence="1 2">
    <name type="scientific">Sphagnum magellanicum</name>
    <dbReference type="NCBI Taxonomy" id="128215"/>
    <lineage>
        <taxon>Eukaryota</taxon>
        <taxon>Viridiplantae</taxon>
        <taxon>Streptophyta</taxon>
        <taxon>Embryophyta</taxon>
        <taxon>Bryophyta</taxon>
        <taxon>Sphagnophytina</taxon>
        <taxon>Sphagnopsida</taxon>
        <taxon>Sphagnales</taxon>
        <taxon>Sphagnaceae</taxon>
        <taxon>Sphagnum</taxon>
    </lineage>
</organism>
<evidence type="ECO:0000313" key="2">
    <source>
        <dbReference type="Proteomes" id="UP000828922"/>
    </source>
</evidence>
<name>A0ACB8HLC1_9BRYO</name>
<dbReference type="EMBL" id="CM038913">
    <property type="protein sequence ID" value="KAH9557037.1"/>
    <property type="molecule type" value="Genomic_DNA"/>
</dbReference>
<evidence type="ECO:0000313" key="1">
    <source>
        <dbReference type="EMBL" id="KAH9557037.1"/>
    </source>
</evidence>
<proteinExistence type="predicted"/>
<keyword evidence="2" id="KW-1185">Reference proteome</keyword>
<sequence length="412" mass="44974">MSFFVRTVALAASRRSLLSQNNVIPVRASHVSDTSLSLSALKNFVSEATARGSTTTSTDARFYSSIRDVRRLPVFSSSTDRALFNASEFGNNRSSGRRGGEIWSLSVRSQSRSNSVPFAEEIPALSQQVGTRSEHSAALVEEERENEAIMDEFVEVGHRLANAAGTIIMNYFRSRFQIIDKEDSSPVTIADRAAEEAMCSILAERFPTHAIFGEEGGLKMPKGGSDYCWVLDPIDGTKSFITGKPVFGTLIALVYKGVPVFGIIDQPVLGERWVGIQGQVSMLNGDAIQTRASCDLIKNAYLYTTSPHMFSGESELAFSRVRNKVKVPLYGCDCYAYGLLAAGHVDLVIERGLKPYDYLALVPIVEGAGGVMTNWNGEPLRWWPELGEVNIEVLAAGNETLHKAALSALAWS</sequence>
<protein>
    <submittedName>
        <fullName evidence="1">Uncharacterized protein</fullName>
    </submittedName>
</protein>
<accession>A0ACB8HLC1</accession>
<reference evidence="2" key="1">
    <citation type="journal article" date="2022" name="New Phytol.">
        <title>Phylogenomic structure and speciation in an emerging model: the Sphagnum magellanicum complex (Bryophyta).</title>
        <authorList>
            <person name="Shaw A.J."/>
            <person name="Piatkowski B."/>
            <person name="Duffy A.M."/>
            <person name="Aguero B."/>
            <person name="Imwattana K."/>
            <person name="Nieto-Lugilde M."/>
            <person name="Healey A."/>
            <person name="Weston D.J."/>
            <person name="Patel M.N."/>
            <person name="Schmutz J."/>
            <person name="Grimwood J."/>
            <person name="Yavitt J.B."/>
            <person name="Hassel K."/>
            <person name="Stenoien H.K."/>
            <person name="Flatberg K.I."/>
            <person name="Bickford C.P."/>
            <person name="Hicks K.A."/>
        </authorList>
    </citation>
    <scope>NUCLEOTIDE SEQUENCE [LARGE SCALE GENOMIC DNA]</scope>
</reference>
<comment type="caution">
    <text evidence="1">The sequence shown here is derived from an EMBL/GenBank/DDBJ whole genome shotgun (WGS) entry which is preliminary data.</text>
</comment>